<dbReference type="SUPFAM" id="SSF50475">
    <property type="entry name" value="FMN-binding split barrel"/>
    <property type="match status" value="1"/>
</dbReference>
<organism evidence="4 5">
    <name type="scientific">Actinacidiphila acididurans</name>
    <dbReference type="NCBI Taxonomy" id="2784346"/>
    <lineage>
        <taxon>Bacteria</taxon>
        <taxon>Bacillati</taxon>
        <taxon>Actinomycetota</taxon>
        <taxon>Actinomycetes</taxon>
        <taxon>Kitasatosporales</taxon>
        <taxon>Streptomycetaceae</taxon>
        <taxon>Actinacidiphila</taxon>
    </lineage>
</organism>
<proteinExistence type="inferred from homology"/>
<dbReference type="Pfam" id="PF04075">
    <property type="entry name" value="F420H2_quin_red"/>
    <property type="match status" value="1"/>
</dbReference>
<dbReference type="InterPro" id="IPR004378">
    <property type="entry name" value="F420H2_quin_Rdtase"/>
</dbReference>
<dbReference type="PANTHER" id="PTHR39428:SF1">
    <property type="entry name" value="F420H(2)-DEPENDENT QUINONE REDUCTASE RV1261C"/>
    <property type="match status" value="1"/>
</dbReference>
<dbReference type="RefSeq" id="WP_205363083.1">
    <property type="nucleotide sequence ID" value="NZ_JADKYB010000027.1"/>
</dbReference>
<name>A0ABS2U280_9ACTN</name>
<dbReference type="Proteomes" id="UP000749040">
    <property type="component" value="Unassembled WGS sequence"/>
</dbReference>
<dbReference type="Gene3D" id="1.20.120.520">
    <property type="entry name" value="nmb1532 protein domain like"/>
    <property type="match status" value="1"/>
</dbReference>
<dbReference type="Pfam" id="PF01814">
    <property type="entry name" value="Hemerythrin"/>
    <property type="match status" value="1"/>
</dbReference>
<accession>A0ABS2U280</accession>
<dbReference type="Gene3D" id="2.30.110.10">
    <property type="entry name" value="Electron Transport, Fmn-binding Protein, Chain A"/>
    <property type="match status" value="1"/>
</dbReference>
<dbReference type="PANTHER" id="PTHR39428">
    <property type="entry name" value="F420H(2)-DEPENDENT QUINONE REDUCTASE RV1261C"/>
    <property type="match status" value="1"/>
</dbReference>
<comment type="caution">
    <text evidence="4">The sequence shown here is derived from an EMBL/GenBank/DDBJ whole genome shotgun (WGS) entry which is preliminary data.</text>
</comment>
<evidence type="ECO:0000256" key="1">
    <source>
        <dbReference type="ARBA" id="ARBA00008710"/>
    </source>
</evidence>
<dbReference type="InterPro" id="IPR012312">
    <property type="entry name" value="Hemerythrin-like"/>
</dbReference>
<comment type="similarity">
    <text evidence="1">Belongs to the F420H(2)-dependent quinone reductase family.</text>
</comment>
<keyword evidence="5" id="KW-1185">Reference proteome</keyword>
<comment type="catalytic activity">
    <reaction evidence="2">
        <text>oxidized coenzyme F420-(gamma-L-Glu)(n) + a quinol + H(+) = reduced coenzyme F420-(gamma-L-Glu)(n) + a quinone</text>
        <dbReference type="Rhea" id="RHEA:39663"/>
        <dbReference type="Rhea" id="RHEA-COMP:12939"/>
        <dbReference type="Rhea" id="RHEA-COMP:14378"/>
        <dbReference type="ChEBI" id="CHEBI:15378"/>
        <dbReference type="ChEBI" id="CHEBI:24646"/>
        <dbReference type="ChEBI" id="CHEBI:132124"/>
        <dbReference type="ChEBI" id="CHEBI:133980"/>
        <dbReference type="ChEBI" id="CHEBI:139511"/>
    </reaction>
</comment>
<evidence type="ECO:0000259" key="3">
    <source>
        <dbReference type="Pfam" id="PF01814"/>
    </source>
</evidence>
<dbReference type="NCBIfam" id="TIGR00026">
    <property type="entry name" value="hi_GC_TIGR00026"/>
    <property type="match status" value="1"/>
</dbReference>
<dbReference type="EMBL" id="JADKYB010000027">
    <property type="protein sequence ID" value="MBM9509700.1"/>
    <property type="molecule type" value="Genomic_DNA"/>
</dbReference>
<evidence type="ECO:0000313" key="4">
    <source>
        <dbReference type="EMBL" id="MBM9509700.1"/>
    </source>
</evidence>
<feature type="domain" description="Hemerythrin-like" evidence="3">
    <location>
        <begin position="154"/>
        <end position="288"/>
    </location>
</feature>
<evidence type="ECO:0000256" key="2">
    <source>
        <dbReference type="ARBA" id="ARBA00049106"/>
    </source>
</evidence>
<protein>
    <submittedName>
        <fullName evidence="4">Nitroreductase family deazaflavin-dependent oxidoreductase</fullName>
    </submittedName>
</protein>
<dbReference type="InterPro" id="IPR012349">
    <property type="entry name" value="Split_barrel_FMN-bd"/>
</dbReference>
<evidence type="ECO:0000313" key="5">
    <source>
        <dbReference type="Proteomes" id="UP000749040"/>
    </source>
</evidence>
<reference evidence="4 5" key="1">
    <citation type="submission" date="2021-01" db="EMBL/GenBank/DDBJ databases">
        <title>Streptomyces acididurans sp. nov., isolated from a peat swamp forest soil.</title>
        <authorList>
            <person name="Chantavorakit T."/>
            <person name="Duangmal K."/>
        </authorList>
    </citation>
    <scope>NUCLEOTIDE SEQUENCE [LARGE SCALE GENOMIC DNA]</scope>
    <source>
        <strain evidence="4 5">KK5PA1</strain>
    </source>
</reference>
<gene>
    <name evidence="4" type="ORF">ITX44_35135</name>
</gene>
<sequence length="291" mass="30982">MADWNAQIIEEFRARGGRVAGAFEGADLLLLTTTGARSGRPHTTPLACAHEDGRILVFASNAGGDRHPAWYRNLVADPRVRVEIADCAGGVRTLPARAVPLTGGERDEAYARQAARVPAYGDYARRTDRVIPVIALHPLDLTRPDPERNHAVARQLVAVHATLRQQLAALLTGETGSVLTPDAPGAAPARTGGDLALHCLAFCDALGSHHATEEAVLPSFDTAFPHLAPVLARLRAEHRQVAAAIADLRGLLADPGADPVLLARRIAELAADTERHFAYEEEHLLAALLAG</sequence>